<protein>
    <submittedName>
        <fullName evidence="2">Uncharacterized protein</fullName>
    </submittedName>
</protein>
<feature type="region of interest" description="Disordered" evidence="1">
    <location>
        <begin position="64"/>
        <end position="103"/>
    </location>
</feature>
<evidence type="ECO:0000313" key="2">
    <source>
        <dbReference type="EMBL" id="KAJ3991827.1"/>
    </source>
</evidence>
<gene>
    <name evidence="2" type="ORF">F5050DRAFT_1715761</name>
</gene>
<reference evidence="2" key="1">
    <citation type="submission" date="2022-08" db="EMBL/GenBank/DDBJ databases">
        <authorList>
            <consortium name="DOE Joint Genome Institute"/>
            <person name="Min B."/>
            <person name="Riley R."/>
            <person name="Sierra-Patev S."/>
            <person name="Naranjo-Ortiz M."/>
            <person name="Looney B."/>
            <person name="Konkel Z."/>
            <person name="Slot J.C."/>
            <person name="Sakamoto Y."/>
            <person name="Steenwyk J.L."/>
            <person name="Rokas A."/>
            <person name="Carro J."/>
            <person name="Camarero S."/>
            <person name="Ferreira P."/>
            <person name="Molpeceres G."/>
            <person name="Ruiz-Duenas F.J."/>
            <person name="Serrano A."/>
            <person name="Henrissat B."/>
            <person name="Drula E."/>
            <person name="Hughes K.W."/>
            <person name="Mata J.L."/>
            <person name="Ishikawa N.K."/>
            <person name="Vargas-Isla R."/>
            <person name="Ushijima S."/>
            <person name="Smith C.A."/>
            <person name="Ahrendt S."/>
            <person name="Andreopoulos W."/>
            <person name="He G."/>
            <person name="Labutti K."/>
            <person name="Lipzen A."/>
            <person name="Ng V."/>
            <person name="Sandor L."/>
            <person name="Barry K."/>
            <person name="Martinez A.T."/>
            <person name="Xiao Y."/>
            <person name="Gibbons J.G."/>
            <person name="Terashima K."/>
            <person name="Hibbett D.S."/>
            <person name="Grigoriev I.V."/>
        </authorList>
    </citation>
    <scope>NUCLEOTIDE SEQUENCE</scope>
    <source>
        <strain evidence="2">TFB10827</strain>
    </source>
</reference>
<evidence type="ECO:0000256" key="1">
    <source>
        <dbReference type="SAM" id="MobiDB-lite"/>
    </source>
</evidence>
<evidence type="ECO:0000313" key="3">
    <source>
        <dbReference type="Proteomes" id="UP001163828"/>
    </source>
</evidence>
<dbReference type="Proteomes" id="UP001163828">
    <property type="component" value="Unassembled WGS sequence"/>
</dbReference>
<proteinExistence type="predicted"/>
<feature type="non-terminal residue" evidence="2">
    <location>
        <position position="103"/>
    </location>
</feature>
<comment type="caution">
    <text evidence="2">The sequence shown here is derived from an EMBL/GenBank/DDBJ whole genome shotgun (WGS) entry which is preliminary data.</text>
</comment>
<accession>A0ABQ8PZE1</accession>
<keyword evidence="3" id="KW-1185">Reference proteome</keyword>
<feature type="compositionally biased region" description="Pro residues" evidence="1">
    <location>
        <begin position="67"/>
        <end position="84"/>
    </location>
</feature>
<dbReference type="EMBL" id="MU790943">
    <property type="protein sequence ID" value="KAJ3991827.1"/>
    <property type="molecule type" value="Genomic_DNA"/>
</dbReference>
<sequence>MSFPVNIYDTIPDPENLLQETTAVAPQPAPGDPVTFGMVQTGFANFQTVLDNITEHLNQLTSMVTNPPAPNPIARQPTPPPTVPAPSSFAPKSPKFKEPSTFD</sequence>
<organism evidence="2 3">
    <name type="scientific">Lentinula boryana</name>
    <dbReference type="NCBI Taxonomy" id="40481"/>
    <lineage>
        <taxon>Eukaryota</taxon>
        <taxon>Fungi</taxon>
        <taxon>Dikarya</taxon>
        <taxon>Basidiomycota</taxon>
        <taxon>Agaricomycotina</taxon>
        <taxon>Agaricomycetes</taxon>
        <taxon>Agaricomycetidae</taxon>
        <taxon>Agaricales</taxon>
        <taxon>Marasmiineae</taxon>
        <taxon>Omphalotaceae</taxon>
        <taxon>Lentinula</taxon>
    </lineage>
</organism>
<name>A0ABQ8PZE1_9AGAR</name>